<protein>
    <submittedName>
        <fullName evidence="7">NADH dehydrogenase</fullName>
    </submittedName>
</protein>
<gene>
    <name evidence="7" type="ORF">CD29_12080</name>
</gene>
<evidence type="ECO:0000256" key="4">
    <source>
        <dbReference type="ARBA" id="ARBA00022827"/>
    </source>
</evidence>
<dbReference type="eggNOG" id="COG1252">
    <property type="taxonomic scope" value="Bacteria"/>
</dbReference>
<feature type="domain" description="FAD/NAD(P)-binding" evidence="6">
    <location>
        <begin position="3"/>
        <end position="289"/>
    </location>
</feature>
<proteinExistence type="inferred from homology"/>
<evidence type="ECO:0000256" key="3">
    <source>
        <dbReference type="ARBA" id="ARBA00022630"/>
    </source>
</evidence>
<dbReference type="InterPro" id="IPR051169">
    <property type="entry name" value="NADH-Q_oxidoreductase"/>
</dbReference>
<comment type="similarity">
    <text evidence="2">Belongs to the NADH dehydrogenase family.</text>
</comment>
<dbReference type="AlphaFoldDB" id="A0A0A3I635"/>
<evidence type="ECO:0000256" key="2">
    <source>
        <dbReference type="ARBA" id="ARBA00005272"/>
    </source>
</evidence>
<dbReference type="PRINTS" id="PR00368">
    <property type="entry name" value="FADPNR"/>
</dbReference>
<evidence type="ECO:0000313" key="7">
    <source>
        <dbReference type="EMBL" id="KGR78158.1"/>
    </source>
</evidence>
<dbReference type="Gene3D" id="3.50.50.100">
    <property type="match status" value="1"/>
</dbReference>
<evidence type="ECO:0000313" key="8">
    <source>
        <dbReference type="Proteomes" id="UP000030416"/>
    </source>
</evidence>
<keyword evidence="4" id="KW-0274">FAD</keyword>
<sequence length="357" mass="40134">MKNLVLLGGGYGNMRMLLRLLPNNFPEDTMITLVDRTPFHSLKTEFYALAAGTSTDREVRVDFPEHPRLQRVFGEITKIDTKEKVVYLNEDREIYYDDLVIGLGCEDNYHGVPGAAEYTYSIQTIAKSRNTFEKLCGLPAGSTVGIIGAGLSGIELASELRESRADLKIKLFDRSNRILRDFPEKLSNYIKSWFDKNNVEVIAESNITKVEEGALHNHDQVIPVDAAVWTAGVQPVKVVREMEDIEKDSKGRPIVNQYFQLMNDENVYVIGDCASSNLPPSAQLAEEQAEYAVKALKAKYKNEPLPEKMPEIKLKGSLGSLGKKQGFALVMDMAVTGRIARLMKSGYLWFYKRQVDL</sequence>
<dbReference type="RefSeq" id="WP_036186917.1">
    <property type="nucleotide sequence ID" value="NZ_AVDA01000013.1"/>
</dbReference>
<dbReference type="Proteomes" id="UP000030416">
    <property type="component" value="Unassembled WGS sequence"/>
</dbReference>
<dbReference type="PRINTS" id="PR00411">
    <property type="entry name" value="PNDRDTASEI"/>
</dbReference>
<keyword evidence="3" id="KW-0285">Flavoprotein</keyword>
<dbReference type="OrthoDB" id="9784880at2"/>
<comment type="caution">
    <text evidence="7">The sequence shown here is derived from an EMBL/GenBank/DDBJ whole genome shotgun (WGS) entry which is preliminary data.</text>
</comment>
<keyword evidence="8" id="KW-1185">Reference proteome</keyword>
<organism evidence="7 8">
    <name type="scientific">Ureibacillus manganicus DSM 26584</name>
    <dbReference type="NCBI Taxonomy" id="1384049"/>
    <lineage>
        <taxon>Bacteria</taxon>
        <taxon>Bacillati</taxon>
        <taxon>Bacillota</taxon>
        <taxon>Bacilli</taxon>
        <taxon>Bacillales</taxon>
        <taxon>Caryophanaceae</taxon>
        <taxon>Ureibacillus</taxon>
    </lineage>
</organism>
<evidence type="ECO:0000256" key="5">
    <source>
        <dbReference type="ARBA" id="ARBA00023002"/>
    </source>
</evidence>
<reference evidence="7 8" key="1">
    <citation type="submission" date="2014-02" db="EMBL/GenBank/DDBJ databases">
        <title>Draft genome sequence of Lysinibacillus manganicus DSM 26584T.</title>
        <authorList>
            <person name="Zhang F."/>
            <person name="Wang G."/>
            <person name="Zhang L."/>
        </authorList>
    </citation>
    <scope>NUCLEOTIDE SEQUENCE [LARGE SCALE GENOMIC DNA]</scope>
    <source>
        <strain evidence="7 8">DSM 26584</strain>
    </source>
</reference>
<dbReference type="PANTHER" id="PTHR42913">
    <property type="entry name" value="APOPTOSIS-INDUCING FACTOR 1"/>
    <property type="match status" value="1"/>
</dbReference>
<accession>A0A0A3I635</accession>
<dbReference type="EMBL" id="JPVN01000013">
    <property type="protein sequence ID" value="KGR78158.1"/>
    <property type="molecule type" value="Genomic_DNA"/>
</dbReference>
<dbReference type="GO" id="GO:0019646">
    <property type="term" value="P:aerobic electron transport chain"/>
    <property type="evidence" value="ECO:0007669"/>
    <property type="project" value="TreeGrafter"/>
</dbReference>
<dbReference type="STRING" id="1384049.CD29_12080"/>
<dbReference type="Pfam" id="PF07992">
    <property type="entry name" value="Pyr_redox_2"/>
    <property type="match status" value="1"/>
</dbReference>
<dbReference type="PANTHER" id="PTHR42913:SF3">
    <property type="entry name" value="64 KDA MITOCHONDRIAL NADH DEHYDROGENASE (EUROFUNG)"/>
    <property type="match status" value="1"/>
</dbReference>
<dbReference type="InterPro" id="IPR023753">
    <property type="entry name" value="FAD/NAD-binding_dom"/>
</dbReference>
<dbReference type="SUPFAM" id="SSF51905">
    <property type="entry name" value="FAD/NAD(P)-binding domain"/>
    <property type="match status" value="1"/>
</dbReference>
<dbReference type="GO" id="GO:0003955">
    <property type="term" value="F:NAD(P)H dehydrogenase (quinone) activity"/>
    <property type="evidence" value="ECO:0007669"/>
    <property type="project" value="TreeGrafter"/>
</dbReference>
<name>A0A0A3I635_9BACL</name>
<keyword evidence="5" id="KW-0560">Oxidoreductase</keyword>
<evidence type="ECO:0000256" key="1">
    <source>
        <dbReference type="ARBA" id="ARBA00001974"/>
    </source>
</evidence>
<dbReference type="InterPro" id="IPR036188">
    <property type="entry name" value="FAD/NAD-bd_sf"/>
</dbReference>
<evidence type="ECO:0000259" key="6">
    <source>
        <dbReference type="Pfam" id="PF07992"/>
    </source>
</evidence>
<comment type="cofactor">
    <cofactor evidence="1">
        <name>FAD</name>
        <dbReference type="ChEBI" id="CHEBI:57692"/>
    </cofactor>
</comment>